<proteinExistence type="inferred from homology"/>
<accession>A0A7V5H4G1</accession>
<sequence>FQTMYRRGYMPVTQFQGDQFLAERLATQISGPWLVAHIQKFAPADFEYGIMPIPKPDDYQGAVYTYGDPKNISIFNTTKHPRAAWQFAKWLISRHADQRLLEICDQIPMRKNLLSDSSFIAYFKAKPQMKMFALQAPFTRGVDGVADLKEIFNIISQEYEASVIYGRRPPEEAIERAAKRVKVIREWNR</sequence>
<dbReference type="GO" id="GO:0055052">
    <property type="term" value="C:ATP-binding cassette (ABC) transporter complex, substrate-binding subunit-containing"/>
    <property type="evidence" value="ECO:0007669"/>
    <property type="project" value="TreeGrafter"/>
</dbReference>
<evidence type="ECO:0000313" key="4">
    <source>
        <dbReference type="EMBL" id="HHE55681.1"/>
    </source>
</evidence>
<dbReference type="PANTHER" id="PTHR30061:SF50">
    <property type="entry name" value="MALTOSE_MALTODEXTRIN-BINDING PERIPLASMIC PROTEIN"/>
    <property type="match status" value="1"/>
</dbReference>
<keyword evidence="2" id="KW-0813">Transport</keyword>
<dbReference type="AlphaFoldDB" id="A0A7V5H4G1"/>
<gene>
    <name evidence="4" type="ORF">ENL21_07855</name>
</gene>
<dbReference type="Pfam" id="PF13416">
    <property type="entry name" value="SBP_bac_8"/>
    <property type="match status" value="1"/>
</dbReference>
<evidence type="ECO:0000256" key="3">
    <source>
        <dbReference type="ARBA" id="ARBA00022729"/>
    </source>
</evidence>
<dbReference type="SUPFAM" id="SSF53850">
    <property type="entry name" value="Periplasmic binding protein-like II"/>
    <property type="match status" value="1"/>
</dbReference>
<dbReference type="PANTHER" id="PTHR30061">
    <property type="entry name" value="MALTOSE-BINDING PERIPLASMIC PROTEIN"/>
    <property type="match status" value="1"/>
</dbReference>
<name>A0A7V5H4G1_CALAY</name>
<keyword evidence="3" id="KW-0732">Signal</keyword>
<dbReference type="Proteomes" id="UP000886111">
    <property type="component" value="Unassembled WGS sequence"/>
</dbReference>
<dbReference type="GO" id="GO:0015768">
    <property type="term" value="P:maltose transport"/>
    <property type="evidence" value="ECO:0007669"/>
    <property type="project" value="TreeGrafter"/>
</dbReference>
<evidence type="ECO:0000256" key="1">
    <source>
        <dbReference type="ARBA" id="ARBA00008520"/>
    </source>
</evidence>
<comment type="caution">
    <text evidence="4">The sequence shown here is derived from an EMBL/GenBank/DDBJ whole genome shotgun (WGS) entry which is preliminary data.</text>
</comment>
<organism evidence="4">
    <name type="scientific">Caldithrix abyssi</name>
    <dbReference type="NCBI Taxonomy" id="187145"/>
    <lineage>
        <taxon>Bacteria</taxon>
        <taxon>Pseudomonadati</taxon>
        <taxon>Calditrichota</taxon>
        <taxon>Calditrichia</taxon>
        <taxon>Calditrichales</taxon>
        <taxon>Calditrichaceae</taxon>
        <taxon>Caldithrix</taxon>
    </lineage>
</organism>
<dbReference type="InterPro" id="IPR006059">
    <property type="entry name" value="SBP"/>
</dbReference>
<dbReference type="GO" id="GO:0042956">
    <property type="term" value="P:maltodextrin transmembrane transport"/>
    <property type="evidence" value="ECO:0007669"/>
    <property type="project" value="TreeGrafter"/>
</dbReference>
<comment type="similarity">
    <text evidence="1">Belongs to the bacterial solute-binding protein 1 family.</text>
</comment>
<reference evidence="4" key="1">
    <citation type="journal article" date="2020" name="mSystems">
        <title>Genome- and Community-Level Interaction Insights into Carbon Utilization and Element Cycling Functions of Hydrothermarchaeota in Hydrothermal Sediment.</title>
        <authorList>
            <person name="Zhou Z."/>
            <person name="Liu Y."/>
            <person name="Xu W."/>
            <person name="Pan J."/>
            <person name="Luo Z.H."/>
            <person name="Li M."/>
        </authorList>
    </citation>
    <scope>NUCLEOTIDE SEQUENCE [LARGE SCALE GENOMIC DNA]</scope>
    <source>
        <strain evidence="4">HyVt-76</strain>
    </source>
</reference>
<feature type="non-terminal residue" evidence="4">
    <location>
        <position position="1"/>
    </location>
</feature>
<dbReference type="EMBL" id="DRTD01000587">
    <property type="protein sequence ID" value="HHE55681.1"/>
    <property type="molecule type" value="Genomic_DNA"/>
</dbReference>
<protein>
    <submittedName>
        <fullName evidence="4">Extracellular solute-binding protein</fullName>
    </submittedName>
</protein>
<evidence type="ECO:0000256" key="2">
    <source>
        <dbReference type="ARBA" id="ARBA00022448"/>
    </source>
</evidence>
<dbReference type="Gene3D" id="3.40.190.10">
    <property type="entry name" value="Periplasmic binding protein-like II"/>
    <property type="match status" value="2"/>
</dbReference>
<dbReference type="GO" id="GO:1901982">
    <property type="term" value="F:maltose binding"/>
    <property type="evidence" value="ECO:0007669"/>
    <property type="project" value="TreeGrafter"/>
</dbReference>